<dbReference type="GO" id="GO:0008236">
    <property type="term" value="F:serine-type peptidase activity"/>
    <property type="evidence" value="ECO:0007669"/>
    <property type="project" value="InterPro"/>
</dbReference>
<dbReference type="InterPro" id="IPR001375">
    <property type="entry name" value="Peptidase_S9_cat"/>
</dbReference>
<accession>A0A1H2IS37</accession>
<dbReference type="PANTHER" id="PTHR43056">
    <property type="entry name" value="PEPTIDASE S9 PROLYL OLIGOPEPTIDASE"/>
    <property type="match status" value="1"/>
</dbReference>
<keyword evidence="2" id="KW-0378">Hydrolase</keyword>
<keyword evidence="3" id="KW-1185">Reference proteome</keyword>
<dbReference type="InterPro" id="IPR011659">
    <property type="entry name" value="WD40"/>
</dbReference>
<dbReference type="InterPro" id="IPR050585">
    <property type="entry name" value="Xaa-Pro_dipeptidyl-ppase/CocE"/>
</dbReference>
<dbReference type="EMBL" id="LT629791">
    <property type="protein sequence ID" value="SDU46977.1"/>
    <property type="molecule type" value="Genomic_DNA"/>
</dbReference>
<proteinExistence type="predicted"/>
<keyword evidence="2" id="KW-0645">Protease</keyword>
<dbReference type="Gene3D" id="3.40.50.1820">
    <property type="entry name" value="alpha/beta hydrolase"/>
    <property type="match status" value="1"/>
</dbReference>
<dbReference type="InterPro" id="IPR029058">
    <property type="entry name" value="AB_hydrolase_fold"/>
</dbReference>
<dbReference type="PANTHER" id="PTHR43056:SF5">
    <property type="entry name" value="PEPTIDASE S9 PROLYL OLIGOPEPTIDASE CATALYTIC DOMAIN-CONTAINING PROTEIN"/>
    <property type="match status" value="1"/>
</dbReference>
<dbReference type="STRING" id="419479.SAMN04488563_1965"/>
<protein>
    <submittedName>
        <fullName evidence="2">Dipeptidyl aminopeptidase/acylaminoacyl peptidase</fullName>
    </submittedName>
</protein>
<dbReference type="GO" id="GO:0004177">
    <property type="term" value="F:aminopeptidase activity"/>
    <property type="evidence" value="ECO:0007669"/>
    <property type="project" value="UniProtKB-KW"/>
</dbReference>
<keyword evidence="2" id="KW-0031">Aminopeptidase</keyword>
<reference evidence="3" key="1">
    <citation type="submission" date="2016-10" db="EMBL/GenBank/DDBJ databases">
        <authorList>
            <person name="Varghese N."/>
            <person name="Submissions S."/>
        </authorList>
    </citation>
    <scope>NUCLEOTIDE SEQUENCE [LARGE SCALE GENOMIC DNA]</scope>
    <source>
        <strain evidence="3">DSM 45079</strain>
    </source>
</reference>
<name>A0A1H2IS37_9ACTN</name>
<dbReference type="Pfam" id="PF07676">
    <property type="entry name" value="PD40"/>
    <property type="match status" value="2"/>
</dbReference>
<gene>
    <name evidence="2" type="ORF">SAMN04488563_1965</name>
</gene>
<dbReference type="SUPFAM" id="SSF82171">
    <property type="entry name" value="DPP6 N-terminal domain-like"/>
    <property type="match status" value="1"/>
</dbReference>
<evidence type="ECO:0000313" key="2">
    <source>
        <dbReference type="EMBL" id="SDU46977.1"/>
    </source>
</evidence>
<dbReference type="Proteomes" id="UP000182977">
    <property type="component" value="Chromosome I"/>
</dbReference>
<evidence type="ECO:0000259" key="1">
    <source>
        <dbReference type="Pfam" id="PF00326"/>
    </source>
</evidence>
<dbReference type="InterPro" id="IPR011042">
    <property type="entry name" value="6-blade_b-propeller_TolB-like"/>
</dbReference>
<feature type="domain" description="Peptidase S9 prolyl oligopeptidase catalytic" evidence="1">
    <location>
        <begin position="399"/>
        <end position="604"/>
    </location>
</feature>
<dbReference type="Gene3D" id="2.120.10.30">
    <property type="entry name" value="TolB, C-terminal domain"/>
    <property type="match status" value="1"/>
</dbReference>
<organism evidence="2 3">
    <name type="scientific">Jiangella alkaliphila</name>
    <dbReference type="NCBI Taxonomy" id="419479"/>
    <lineage>
        <taxon>Bacteria</taxon>
        <taxon>Bacillati</taxon>
        <taxon>Actinomycetota</taxon>
        <taxon>Actinomycetes</taxon>
        <taxon>Jiangellales</taxon>
        <taxon>Jiangellaceae</taxon>
        <taxon>Jiangella</taxon>
    </lineage>
</organism>
<sequence>MTTGALSAADVFAPARAFNWLRRDGDALLWTETRPAEARTVVVRWEPGAEPVDLTPPGRSSSNIVGYGGIPYGVAPDGDVLVCDSEDQRIHSVRRGVAVTPEAPGRTVRWSDFVVSGEHVYAVREQHHGNGRIANELVRVRLDGTGDAVVLDGGHDFAGSPRVSPDGTRIAWITWDHPRMPWDGTQLWVAELTSAGLVSATCLAGSAAESVLEPTWTPDGELLFLSDRTGWWNLYRAGAAAPLVGMEADLGGPVWFLGLRSLDVFADGRLVVKWTIDGVEHLGVRHPDGRLDEIATPYTQFGSPTVVGDRIAVVAAGHRHAPAVVLLDPAAGGTGEVVRDNGTVAPETISLPEAITYPTTDGAVAHAFWYPPTVPVDGPPPLIVNCHGGPTGHVVPVLDLRQQYWTSRGYGYLELNFRGSSGYGRAYRDALKGNWGVVDVDDAVAGAEYLVAKGLADVSRLVVRGLSGGGWLTLCALAFRDVFAAGGSMNGVADAYKMATDTHKFESRYLDSLIGPLPEAKDLYAERSPVTAADRITAPLVLLQGEADDVVPADQAEAIATVLRDRGIEHEHHVYEGEGHLFAKAENLVHALEAEQDFYARVLAAAGSSAPEGGAR</sequence>
<dbReference type="AlphaFoldDB" id="A0A1H2IS37"/>
<dbReference type="OrthoDB" id="128799at2"/>
<dbReference type="GO" id="GO:0006508">
    <property type="term" value="P:proteolysis"/>
    <property type="evidence" value="ECO:0007669"/>
    <property type="project" value="InterPro"/>
</dbReference>
<dbReference type="RefSeq" id="WP_052762720.1">
    <property type="nucleotide sequence ID" value="NZ_LBMC01000019.1"/>
</dbReference>
<dbReference type="SUPFAM" id="SSF53474">
    <property type="entry name" value="alpha/beta-Hydrolases"/>
    <property type="match status" value="1"/>
</dbReference>
<evidence type="ECO:0000313" key="3">
    <source>
        <dbReference type="Proteomes" id="UP000182977"/>
    </source>
</evidence>
<dbReference type="Pfam" id="PF00326">
    <property type="entry name" value="Peptidase_S9"/>
    <property type="match status" value="1"/>
</dbReference>